<dbReference type="GO" id="GO:0016052">
    <property type="term" value="P:carbohydrate catabolic process"/>
    <property type="evidence" value="ECO:0007669"/>
    <property type="project" value="TreeGrafter"/>
</dbReference>
<dbReference type="InterPro" id="IPR002915">
    <property type="entry name" value="DeoC/FbaB/LacD_aldolase"/>
</dbReference>
<dbReference type="NCBIfam" id="TIGR00126">
    <property type="entry name" value="deoC"/>
    <property type="match status" value="1"/>
</dbReference>
<evidence type="ECO:0000256" key="2">
    <source>
        <dbReference type="ARBA" id="ARBA00023270"/>
    </source>
</evidence>
<dbReference type="STRING" id="1528.SAMN04488579_11841"/>
<dbReference type="PANTHER" id="PTHR10889:SF1">
    <property type="entry name" value="DEOXYRIBOSE-PHOSPHATE ALDOLASE"/>
    <property type="match status" value="1"/>
</dbReference>
<accession>A0A1H3HM15</accession>
<dbReference type="Proteomes" id="UP000199652">
    <property type="component" value="Unassembled WGS sequence"/>
</dbReference>
<keyword evidence="2" id="KW-0704">Schiff base</keyword>
<evidence type="ECO:0000313" key="5">
    <source>
        <dbReference type="Proteomes" id="UP000199652"/>
    </source>
</evidence>
<sequence>MVDLSKLDKWQLGKCFDHSVLPKNTTEEDIRKGCREAVAYNCAAFYSASPYWTPVVVEELAGSDVHVACGLDFPFGVSSARMKGLETEEAVKAGCTALDIVMNIGALKDKNYKEVKAGLDAFVTAAQGNITKCIMDVNFLTDEEIATACKLIAEAGIDYAKTSTGQFEGPSMDQFLIMKETLKDTDIKLKVAGVKFPRPQNAYAFLMAGADLIGTRAAIAIIDALDQMREIGIVPAYQG</sequence>
<dbReference type="PANTHER" id="PTHR10889">
    <property type="entry name" value="DEOXYRIBOSE-PHOSPHATE ALDOLASE"/>
    <property type="match status" value="1"/>
</dbReference>
<keyword evidence="1" id="KW-0963">Cytoplasm</keyword>
<dbReference type="SMART" id="SM01133">
    <property type="entry name" value="DeoC"/>
    <property type="match status" value="1"/>
</dbReference>
<proteinExistence type="predicted"/>
<dbReference type="Pfam" id="PF01791">
    <property type="entry name" value="DeoC"/>
    <property type="match status" value="1"/>
</dbReference>
<dbReference type="RefSeq" id="WP_090246219.1">
    <property type="nucleotide sequence ID" value="NZ_FNOU01000018.1"/>
</dbReference>
<dbReference type="AlphaFoldDB" id="A0A1H3HM15"/>
<dbReference type="Gene3D" id="3.20.20.70">
    <property type="entry name" value="Aldolase class I"/>
    <property type="match status" value="1"/>
</dbReference>
<keyword evidence="5" id="KW-1185">Reference proteome</keyword>
<gene>
    <name evidence="4" type="ORF">SAMN04488579_11841</name>
</gene>
<dbReference type="GO" id="GO:0004139">
    <property type="term" value="F:deoxyribose-phosphate aldolase activity"/>
    <property type="evidence" value="ECO:0007669"/>
    <property type="project" value="UniProtKB-UniRule"/>
</dbReference>
<dbReference type="SUPFAM" id="SSF51569">
    <property type="entry name" value="Aldolase"/>
    <property type="match status" value="1"/>
</dbReference>
<dbReference type="InterPro" id="IPR011343">
    <property type="entry name" value="DeoC"/>
</dbReference>
<dbReference type="GO" id="GO:0005737">
    <property type="term" value="C:cytoplasm"/>
    <property type="evidence" value="ECO:0007669"/>
    <property type="project" value="InterPro"/>
</dbReference>
<evidence type="ECO:0000313" key="4">
    <source>
        <dbReference type="EMBL" id="SDY16576.1"/>
    </source>
</evidence>
<evidence type="ECO:0000256" key="1">
    <source>
        <dbReference type="ARBA" id="ARBA00022490"/>
    </source>
</evidence>
<dbReference type="OrthoDB" id="9778711at2"/>
<dbReference type="PIRSF" id="PIRSF001357">
    <property type="entry name" value="DeoC"/>
    <property type="match status" value="1"/>
</dbReference>
<organism evidence="4 5">
    <name type="scientific">Eubacterium barkeri</name>
    <name type="common">Clostridium barkeri</name>
    <dbReference type="NCBI Taxonomy" id="1528"/>
    <lineage>
        <taxon>Bacteria</taxon>
        <taxon>Bacillati</taxon>
        <taxon>Bacillota</taxon>
        <taxon>Clostridia</taxon>
        <taxon>Eubacteriales</taxon>
        <taxon>Eubacteriaceae</taxon>
        <taxon>Eubacterium</taxon>
    </lineage>
</organism>
<name>A0A1H3HM15_EUBBA</name>
<dbReference type="InterPro" id="IPR013785">
    <property type="entry name" value="Aldolase_TIM"/>
</dbReference>
<reference evidence="5" key="1">
    <citation type="submission" date="2016-10" db="EMBL/GenBank/DDBJ databases">
        <authorList>
            <person name="Varghese N."/>
            <person name="Submissions S."/>
        </authorList>
    </citation>
    <scope>NUCLEOTIDE SEQUENCE [LARGE SCALE GENOMIC DNA]</scope>
    <source>
        <strain evidence="5">VPI 5359</strain>
    </source>
</reference>
<dbReference type="EC" id="4.1.2.4" evidence="3"/>
<dbReference type="GO" id="GO:0009264">
    <property type="term" value="P:deoxyribonucleotide catabolic process"/>
    <property type="evidence" value="ECO:0007669"/>
    <property type="project" value="UniProtKB-UniRule"/>
</dbReference>
<dbReference type="EMBL" id="FNOU01000018">
    <property type="protein sequence ID" value="SDY16576.1"/>
    <property type="molecule type" value="Genomic_DNA"/>
</dbReference>
<protein>
    <recommendedName>
        <fullName evidence="3">Deoxyribose-phosphate aldolase</fullName>
        <ecNumber evidence="3">4.1.2.4</ecNumber>
    </recommendedName>
</protein>
<evidence type="ECO:0000256" key="3">
    <source>
        <dbReference type="NCBIfam" id="TIGR00126"/>
    </source>
</evidence>